<feature type="transmembrane region" description="Helical" evidence="3">
    <location>
        <begin position="145"/>
        <end position="164"/>
    </location>
</feature>
<dbReference type="EMBL" id="QBMC01000153">
    <property type="protein sequence ID" value="PZO12301.1"/>
    <property type="molecule type" value="Genomic_DNA"/>
</dbReference>
<feature type="transmembrane region" description="Helical" evidence="3">
    <location>
        <begin position="45"/>
        <end position="68"/>
    </location>
</feature>
<comment type="caution">
    <text evidence="5">The sequence shown here is derived from an EMBL/GenBank/DDBJ whole genome shotgun (WGS) entry which is preliminary data.</text>
</comment>
<gene>
    <name evidence="5" type="ORF">DCF25_17875</name>
</gene>
<reference evidence="5 6" key="2">
    <citation type="submission" date="2018-06" db="EMBL/GenBank/DDBJ databases">
        <title>Metagenomic assembly of (sub)arctic Cyanobacteria and their associated microbiome from non-axenic cultures.</title>
        <authorList>
            <person name="Baurain D."/>
        </authorList>
    </citation>
    <scope>NUCLEOTIDE SEQUENCE [LARGE SCALE GENOMIC DNA]</scope>
    <source>
        <strain evidence="5">ULC129bin1</strain>
    </source>
</reference>
<name>A0A2W4VJB2_9CYAN</name>
<evidence type="ECO:0000313" key="6">
    <source>
        <dbReference type="Proteomes" id="UP000249354"/>
    </source>
</evidence>
<evidence type="ECO:0000313" key="5">
    <source>
        <dbReference type="EMBL" id="PZO12301.1"/>
    </source>
</evidence>
<evidence type="ECO:0000259" key="4">
    <source>
        <dbReference type="Pfam" id="PF00487"/>
    </source>
</evidence>
<comment type="similarity">
    <text evidence="2">Belongs to the fatty acid desaturase type 2 family.</text>
</comment>
<dbReference type="Pfam" id="PF00487">
    <property type="entry name" value="FA_desaturase"/>
    <property type="match status" value="1"/>
</dbReference>
<comment type="cofactor">
    <cofactor evidence="1">
        <name>Fe(2+)</name>
        <dbReference type="ChEBI" id="CHEBI:29033"/>
    </cofactor>
</comment>
<evidence type="ECO:0000256" key="3">
    <source>
        <dbReference type="SAM" id="Phobius"/>
    </source>
</evidence>
<evidence type="ECO:0000256" key="2">
    <source>
        <dbReference type="ARBA" id="ARBA00008749"/>
    </source>
</evidence>
<dbReference type="AlphaFoldDB" id="A0A2W4VJB2"/>
<keyword evidence="3" id="KW-0472">Membrane</keyword>
<accession>A0A2W4VJB2</accession>
<feature type="domain" description="Fatty acid desaturase" evidence="4">
    <location>
        <begin position="146"/>
        <end position="245"/>
    </location>
</feature>
<dbReference type="GO" id="GO:0006629">
    <property type="term" value="P:lipid metabolic process"/>
    <property type="evidence" value="ECO:0007669"/>
    <property type="project" value="InterPro"/>
</dbReference>
<dbReference type="InterPro" id="IPR005804">
    <property type="entry name" value="FA_desaturase_dom"/>
</dbReference>
<reference evidence="6" key="1">
    <citation type="submission" date="2018-04" db="EMBL/GenBank/DDBJ databases">
        <authorList>
            <person name="Cornet L."/>
        </authorList>
    </citation>
    <scope>NUCLEOTIDE SEQUENCE [LARGE SCALE GENOMIC DNA]</scope>
</reference>
<feature type="transmembrane region" description="Helical" evidence="3">
    <location>
        <begin position="20"/>
        <end position="39"/>
    </location>
</feature>
<proteinExistence type="inferred from homology"/>
<protein>
    <submittedName>
        <fullName evidence="5">Beta-carotene ketolase</fullName>
    </submittedName>
</protein>
<keyword evidence="3" id="KW-1133">Transmembrane helix</keyword>
<sequence length="246" mass="28591">MTARSSTTAIIRESFVSMSIGAIIVALWLFTAYASLFVLPSVKEMSVYAVIAVIASRAFLHTGLFILAHDAMHGSLMPAYPKINDWAGRLVLGIYSFLSFNRMTEYHHQHHRTPAQEADPDFYPGSFWPWYFKFMRTYIRDGQGAVIFWGMSLFFYPLILIFHVPLLNVVLFWLLPQGLSSWQLFYFGTYRPHKRPPGGHTNAHRALSSEASPLLSFLSCYHFDYHWEHHQYPHLPWYKLPSVHRF</sequence>
<dbReference type="Proteomes" id="UP000249354">
    <property type="component" value="Unassembled WGS sequence"/>
</dbReference>
<organism evidence="5 6">
    <name type="scientific">Leptolyngbya foveolarum</name>
    <dbReference type="NCBI Taxonomy" id="47253"/>
    <lineage>
        <taxon>Bacteria</taxon>
        <taxon>Bacillati</taxon>
        <taxon>Cyanobacteriota</taxon>
        <taxon>Cyanophyceae</taxon>
        <taxon>Leptolyngbyales</taxon>
        <taxon>Leptolyngbyaceae</taxon>
        <taxon>Leptolyngbya group</taxon>
        <taxon>Leptolyngbya</taxon>
    </lineage>
</organism>
<evidence type="ECO:0000256" key="1">
    <source>
        <dbReference type="ARBA" id="ARBA00001954"/>
    </source>
</evidence>
<keyword evidence="3" id="KW-0812">Transmembrane</keyword>